<feature type="domain" description="Glycosyltransferase 2-like" evidence="2">
    <location>
        <begin position="27"/>
        <end position="85"/>
    </location>
</feature>
<dbReference type="EMBL" id="JAUCGR010000002">
    <property type="protein sequence ID" value="MDM7831752.1"/>
    <property type="molecule type" value="Genomic_DNA"/>
</dbReference>
<organism evidence="3 4">
    <name type="scientific">Cellulomonas edaphi</name>
    <dbReference type="NCBI Taxonomy" id="3053468"/>
    <lineage>
        <taxon>Bacteria</taxon>
        <taxon>Bacillati</taxon>
        <taxon>Actinomycetota</taxon>
        <taxon>Actinomycetes</taxon>
        <taxon>Micrococcales</taxon>
        <taxon>Cellulomonadaceae</taxon>
        <taxon>Cellulomonas</taxon>
    </lineage>
</organism>
<keyword evidence="4" id="KW-1185">Reference proteome</keyword>
<sequence length="434" mass="48008">MIQRLKRLAAALTRAGGQGEPDLVLPVVLISFNRGPMMRKVVEGYRRQTVPVEIFVHDNGSDDPETVEVLDELERSGVTVFRREKISSAAELNLVDESVQAIFRDRPASPYAVSDCDVSIGESATDTLEVYLAVLDAMPTMECVGPMLRIDDVPTTYPLYSAMMNRHIGRFWSREPKLTTIAGRRVAYQEAPIDTTLAVYRAGEPYRRLAQGVRLYHPYDARHLDWYPDEHQVAYRRSADGSTISNWSNPARERVNRFVPLEQVSYRAVEPGADGDLVVETRSVAPLSAVPSEAIQSVMERVGAAVEDAWPGRVTRVWVWRDSVGVVEVQGDDEARYGLDLIPGPSEQWAAFVVARTDEADDRLRAIGLEGGSRRRYLVQELAAEPGSAPGADALVEAFRQVLPQLFAADSAVDPAAEPVDEPAADPVVEQPER</sequence>
<feature type="region of interest" description="Disordered" evidence="1">
    <location>
        <begin position="413"/>
        <end position="434"/>
    </location>
</feature>
<reference evidence="3 4" key="1">
    <citation type="submission" date="2023-06" db="EMBL/GenBank/DDBJ databases">
        <title>Cellulomonas sp. MW9 Whole genome sequence.</title>
        <authorList>
            <person name="Park S."/>
        </authorList>
    </citation>
    <scope>NUCLEOTIDE SEQUENCE [LARGE SCALE GENOMIC DNA]</scope>
    <source>
        <strain evidence="3 4">MW9</strain>
    </source>
</reference>
<feature type="compositionally biased region" description="Low complexity" evidence="1">
    <location>
        <begin position="425"/>
        <end position="434"/>
    </location>
</feature>
<name>A0ABT7S819_9CELL</name>
<dbReference type="InterPro" id="IPR029044">
    <property type="entry name" value="Nucleotide-diphossugar_trans"/>
</dbReference>
<dbReference type="GO" id="GO:0016757">
    <property type="term" value="F:glycosyltransferase activity"/>
    <property type="evidence" value="ECO:0007669"/>
    <property type="project" value="UniProtKB-KW"/>
</dbReference>
<keyword evidence="3" id="KW-0808">Transferase</keyword>
<dbReference type="EC" id="2.4.-.-" evidence="3"/>
<comment type="caution">
    <text evidence="3">The sequence shown here is derived from an EMBL/GenBank/DDBJ whole genome shotgun (WGS) entry which is preliminary data.</text>
</comment>
<dbReference type="Pfam" id="PF00535">
    <property type="entry name" value="Glycos_transf_2"/>
    <property type="match status" value="1"/>
</dbReference>
<dbReference type="Gene3D" id="3.90.550.10">
    <property type="entry name" value="Spore Coat Polysaccharide Biosynthesis Protein SpsA, Chain A"/>
    <property type="match status" value="1"/>
</dbReference>
<evidence type="ECO:0000313" key="3">
    <source>
        <dbReference type="EMBL" id="MDM7831752.1"/>
    </source>
</evidence>
<dbReference type="RefSeq" id="WP_289447172.1">
    <property type="nucleotide sequence ID" value="NZ_JAUCGR010000002.1"/>
</dbReference>
<dbReference type="SUPFAM" id="SSF53448">
    <property type="entry name" value="Nucleotide-diphospho-sugar transferases"/>
    <property type="match status" value="1"/>
</dbReference>
<accession>A0ABT7S819</accession>
<proteinExistence type="predicted"/>
<gene>
    <name evidence="3" type="ORF">QRT05_10450</name>
</gene>
<dbReference type="Proteomes" id="UP001321453">
    <property type="component" value="Unassembled WGS sequence"/>
</dbReference>
<keyword evidence="3" id="KW-0328">Glycosyltransferase</keyword>
<protein>
    <submittedName>
        <fullName evidence="3">Glycosyltransferase</fullName>
        <ecNumber evidence="3">2.4.-.-</ecNumber>
    </submittedName>
</protein>
<dbReference type="InterPro" id="IPR001173">
    <property type="entry name" value="Glyco_trans_2-like"/>
</dbReference>
<evidence type="ECO:0000259" key="2">
    <source>
        <dbReference type="Pfam" id="PF00535"/>
    </source>
</evidence>
<evidence type="ECO:0000256" key="1">
    <source>
        <dbReference type="SAM" id="MobiDB-lite"/>
    </source>
</evidence>
<evidence type="ECO:0000313" key="4">
    <source>
        <dbReference type="Proteomes" id="UP001321453"/>
    </source>
</evidence>